<name>A0A1G1VQL7_9BACT</name>
<evidence type="ECO:0000313" key="1">
    <source>
        <dbReference type="EMBL" id="OGY17698.1"/>
    </source>
</evidence>
<organism evidence="1 2">
    <name type="scientific">Candidatus Chisholmbacteria bacterium RIFCSPHIGHO2_01_FULL_48_12</name>
    <dbReference type="NCBI Taxonomy" id="1797589"/>
    <lineage>
        <taxon>Bacteria</taxon>
        <taxon>Candidatus Chisholmiibacteriota</taxon>
    </lineage>
</organism>
<comment type="caution">
    <text evidence="1">The sequence shown here is derived from an EMBL/GenBank/DDBJ whole genome shotgun (WGS) entry which is preliminary data.</text>
</comment>
<evidence type="ECO:0000313" key="2">
    <source>
        <dbReference type="Proteomes" id="UP000177324"/>
    </source>
</evidence>
<dbReference type="Proteomes" id="UP000177324">
    <property type="component" value="Unassembled WGS sequence"/>
</dbReference>
<sequence length="198" mass="21339">MKLWVIVLTGLVLVLLADVAVLQARLQAWDVGGLSREVADLKDELGRWSNWEAVVAESVVPEPTASPSPAPLRSAKLSYGGVKEVYIPLGSGSTKSQEWVDGGGQAYIDAGAYKIKEAYFEASLRSNSGEVGARLVNKNENEIVFGSEIYGNSSVSTLVRSAKLALPSGNKLYGIQLRSQTQQDVFVESAKVRLLVQE</sequence>
<accession>A0A1G1VQL7</accession>
<gene>
    <name evidence="1" type="ORF">A2784_00815</name>
</gene>
<protein>
    <submittedName>
        <fullName evidence="1">Uncharacterized protein</fullName>
    </submittedName>
</protein>
<dbReference type="EMBL" id="MHCH01000016">
    <property type="protein sequence ID" value="OGY17698.1"/>
    <property type="molecule type" value="Genomic_DNA"/>
</dbReference>
<dbReference type="STRING" id="1797589.A2784_00815"/>
<dbReference type="AlphaFoldDB" id="A0A1G1VQL7"/>
<proteinExistence type="predicted"/>
<reference evidence="1 2" key="1">
    <citation type="journal article" date="2016" name="Nat. Commun.">
        <title>Thousands of microbial genomes shed light on interconnected biogeochemical processes in an aquifer system.</title>
        <authorList>
            <person name="Anantharaman K."/>
            <person name="Brown C.T."/>
            <person name="Hug L.A."/>
            <person name="Sharon I."/>
            <person name="Castelle C.J."/>
            <person name="Probst A.J."/>
            <person name="Thomas B.C."/>
            <person name="Singh A."/>
            <person name="Wilkins M.J."/>
            <person name="Karaoz U."/>
            <person name="Brodie E.L."/>
            <person name="Williams K.H."/>
            <person name="Hubbard S.S."/>
            <person name="Banfield J.F."/>
        </authorList>
    </citation>
    <scope>NUCLEOTIDE SEQUENCE [LARGE SCALE GENOMIC DNA]</scope>
</reference>